<feature type="non-terminal residue" evidence="1">
    <location>
        <position position="37"/>
    </location>
</feature>
<accession>A0A392SCZ1</accession>
<organism evidence="1 2">
    <name type="scientific">Trifolium medium</name>
    <dbReference type="NCBI Taxonomy" id="97028"/>
    <lineage>
        <taxon>Eukaryota</taxon>
        <taxon>Viridiplantae</taxon>
        <taxon>Streptophyta</taxon>
        <taxon>Embryophyta</taxon>
        <taxon>Tracheophyta</taxon>
        <taxon>Spermatophyta</taxon>
        <taxon>Magnoliopsida</taxon>
        <taxon>eudicotyledons</taxon>
        <taxon>Gunneridae</taxon>
        <taxon>Pentapetalae</taxon>
        <taxon>rosids</taxon>
        <taxon>fabids</taxon>
        <taxon>Fabales</taxon>
        <taxon>Fabaceae</taxon>
        <taxon>Papilionoideae</taxon>
        <taxon>50 kb inversion clade</taxon>
        <taxon>NPAAA clade</taxon>
        <taxon>Hologalegina</taxon>
        <taxon>IRL clade</taxon>
        <taxon>Trifolieae</taxon>
        <taxon>Trifolium</taxon>
    </lineage>
</organism>
<reference evidence="1 2" key="1">
    <citation type="journal article" date="2018" name="Front. Plant Sci.">
        <title>Red Clover (Trifolium pratense) and Zigzag Clover (T. medium) - A Picture of Genomic Similarities and Differences.</title>
        <authorList>
            <person name="Dluhosova J."/>
            <person name="Istvanek J."/>
            <person name="Nedelnik J."/>
            <person name="Repkova J."/>
        </authorList>
    </citation>
    <scope>NUCLEOTIDE SEQUENCE [LARGE SCALE GENOMIC DNA]</scope>
    <source>
        <strain evidence="2">cv. 10/8</strain>
        <tissue evidence="1">Leaf</tissue>
    </source>
</reference>
<evidence type="ECO:0000313" key="2">
    <source>
        <dbReference type="Proteomes" id="UP000265520"/>
    </source>
</evidence>
<name>A0A392SCZ1_9FABA</name>
<dbReference type="AlphaFoldDB" id="A0A392SCZ1"/>
<protein>
    <submittedName>
        <fullName evidence="1">Uncharacterized protein</fullName>
    </submittedName>
</protein>
<comment type="caution">
    <text evidence="1">The sequence shown here is derived from an EMBL/GenBank/DDBJ whole genome shotgun (WGS) entry which is preliminary data.</text>
</comment>
<evidence type="ECO:0000313" key="1">
    <source>
        <dbReference type="EMBL" id="MCI46312.1"/>
    </source>
</evidence>
<proteinExistence type="predicted"/>
<keyword evidence="2" id="KW-1185">Reference proteome</keyword>
<dbReference type="Proteomes" id="UP000265520">
    <property type="component" value="Unassembled WGS sequence"/>
</dbReference>
<dbReference type="EMBL" id="LXQA010355716">
    <property type="protein sequence ID" value="MCI46312.1"/>
    <property type="molecule type" value="Genomic_DNA"/>
</dbReference>
<sequence length="37" mass="4071">MAFDDRTGRCDAPDRLIVTKRESALTNCLTAVMVGNE</sequence>